<accession>A0A6J4UVM2</accession>
<feature type="non-terminal residue" evidence="1">
    <location>
        <position position="57"/>
    </location>
</feature>
<gene>
    <name evidence="1" type="ORF">AVDCRST_MAG19-1871</name>
</gene>
<feature type="non-terminal residue" evidence="1">
    <location>
        <position position="1"/>
    </location>
</feature>
<reference evidence="1" key="1">
    <citation type="submission" date="2020-02" db="EMBL/GenBank/DDBJ databases">
        <authorList>
            <person name="Meier V. D."/>
        </authorList>
    </citation>
    <scope>NUCLEOTIDE SEQUENCE</scope>
    <source>
        <strain evidence="1">AVDCRST_MAG19</strain>
    </source>
</reference>
<protein>
    <submittedName>
        <fullName evidence="1">Uncharacterized protein</fullName>
    </submittedName>
</protein>
<dbReference type="AlphaFoldDB" id="A0A6J4UVM2"/>
<name>A0A6J4UVM2_9BACT</name>
<organism evidence="1">
    <name type="scientific">uncultured Thermomicrobiales bacterium</name>
    <dbReference type="NCBI Taxonomy" id="1645740"/>
    <lineage>
        <taxon>Bacteria</taxon>
        <taxon>Pseudomonadati</taxon>
        <taxon>Thermomicrobiota</taxon>
        <taxon>Thermomicrobia</taxon>
        <taxon>Thermomicrobiales</taxon>
        <taxon>environmental samples</taxon>
    </lineage>
</organism>
<dbReference type="EMBL" id="CADCWL010000081">
    <property type="protein sequence ID" value="CAA9561860.1"/>
    <property type="molecule type" value="Genomic_DNA"/>
</dbReference>
<sequence length="57" mass="6309">AAQFKLCNHCTPWGYSRQEPATWGALILWCSCCPALGGARNAVQNDRPLLPLPWRGI</sequence>
<evidence type="ECO:0000313" key="1">
    <source>
        <dbReference type="EMBL" id="CAA9561860.1"/>
    </source>
</evidence>
<proteinExistence type="predicted"/>